<dbReference type="Gene3D" id="3.60.10.10">
    <property type="entry name" value="Endonuclease/exonuclease/phosphatase"/>
    <property type="match status" value="1"/>
</dbReference>
<keyword evidence="1" id="KW-0255">Endonuclease</keyword>
<dbReference type="GO" id="GO:0004519">
    <property type="term" value="F:endonuclease activity"/>
    <property type="evidence" value="ECO:0007669"/>
    <property type="project" value="UniProtKB-KW"/>
</dbReference>
<reference evidence="1 2" key="1">
    <citation type="submission" date="2021-08" db="EMBL/GenBank/DDBJ databases">
        <authorList>
            <person name="Ping M."/>
        </authorList>
    </citation>
    <scope>NUCLEOTIDE SEQUENCE [LARGE SCALE GENOMIC DNA]</scope>
    <source>
        <strain evidence="1 2">MG28</strain>
    </source>
</reference>
<gene>
    <name evidence="1" type="ORF">K1J60_06360</name>
</gene>
<organism evidence="1 2">
    <name type="scientific">Streptomyces akebiae</name>
    <dbReference type="NCBI Taxonomy" id="2865673"/>
    <lineage>
        <taxon>Bacteria</taxon>
        <taxon>Bacillati</taxon>
        <taxon>Actinomycetota</taxon>
        <taxon>Actinomycetes</taxon>
        <taxon>Kitasatosporales</taxon>
        <taxon>Streptomycetaceae</taxon>
        <taxon>Streptomyces</taxon>
    </lineage>
</organism>
<protein>
    <submittedName>
        <fullName evidence="1">Endonuclease/exonuclease/phosphatase family protein</fullName>
    </submittedName>
</protein>
<accession>A0ABX8XK86</accession>
<dbReference type="Proteomes" id="UP000827138">
    <property type="component" value="Chromosome"/>
</dbReference>
<sequence length="343" mass="37713">MPIARPSSLVPSKASYGERVVRLVQSNIKNDAGPEEEPGVLPLLWHQNYGERLAPLEADWLGLAELTYSQARPDASAEVKEAAERRWRALQETVGMRGFRARMGQGRNPTGLLVRESTFAVGLQHHHPKVFRTPPTNVQLTLPEVPEVPIVTAEFHSAFCSPLGRAAEAYELSAMVDKVKAQHGTDPERSRAACWLFGDTNEYPVPVGESVPEIDWTTVTDLVHRRHRALKQADGSWRSCTMLDDLMLDCNMHDPARFAARRLGQSGALAPTAGFAAVGQGGESRTDRGYMDPWTVQAVLGVTVLDMTGLSDHHALVVDLSYRGLVEALRRAFAPLPAWDLVA</sequence>
<dbReference type="RefSeq" id="WP_220645309.1">
    <property type="nucleotide sequence ID" value="NZ_CP080647.1"/>
</dbReference>
<evidence type="ECO:0000313" key="1">
    <source>
        <dbReference type="EMBL" id="QYX76175.1"/>
    </source>
</evidence>
<proteinExistence type="predicted"/>
<dbReference type="EMBL" id="CP080647">
    <property type="protein sequence ID" value="QYX76175.1"/>
    <property type="molecule type" value="Genomic_DNA"/>
</dbReference>
<evidence type="ECO:0000313" key="2">
    <source>
        <dbReference type="Proteomes" id="UP000827138"/>
    </source>
</evidence>
<dbReference type="InterPro" id="IPR036691">
    <property type="entry name" value="Endo/exonu/phosph_ase_sf"/>
</dbReference>
<keyword evidence="2" id="KW-1185">Reference proteome</keyword>
<dbReference type="SUPFAM" id="SSF56219">
    <property type="entry name" value="DNase I-like"/>
    <property type="match status" value="1"/>
</dbReference>
<keyword evidence="1" id="KW-0378">Hydrolase</keyword>
<keyword evidence="1" id="KW-0540">Nuclease</keyword>
<name>A0ABX8XK86_9ACTN</name>